<dbReference type="Proteomes" id="UP000032180">
    <property type="component" value="Chromosome 1"/>
</dbReference>
<dbReference type="AlphaFoldDB" id="A0A0D9V6V8"/>
<dbReference type="PANTHER" id="PTHR35734">
    <property type="entry name" value="OS01G0805200 PROTEIN"/>
    <property type="match status" value="1"/>
</dbReference>
<protein>
    <submittedName>
        <fullName evidence="3">Uncharacterized protein</fullName>
    </submittedName>
</protein>
<reference evidence="3" key="3">
    <citation type="submission" date="2015-04" db="UniProtKB">
        <authorList>
            <consortium name="EnsemblPlants"/>
        </authorList>
    </citation>
    <scope>IDENTIFICATION</scope>
</reference>
<dbReference type="PANTHER" id="PTHR35734:SF1">
    <property type="entry name" value="OS01G0805200 PROTEIN"/>
    <property type="match status" value="1"/>
</dbReference>
<dbReference type="eggNOG" id="ENOG502S6T3">
    <property type="taxonomic scope" value="Eukaryota"/>
</dbReference>
<name>A0A0D9V6V8_9ORYZ</name>
<organism evidence="3 4">
    <name type="scientific">Leersia perrieri</name>
    <dbReference type="NCBI Taxonomy" id="77586"/>
    <lineage>
        <taxon>Eukaryota</taxon>
        <taxon>Viridiplantae</taxon>
        <taxon>Streptophyta</taxon>
        <taxon>Embryophyta</taxon>
        <taxon>Tracheophyta</taxon>
        <taxon>Spermatophyta</taxon>
        <taxon>Magnoliopsida</taxon>
        <taxon>Liliopsida</taxon>
        <taxon>Poales</taxon>
        <taxon>Poaceae</taxon>
        <taxon>BOP clade</taxon>
        <taxon>Oryzoideae</taxon>
        <taxon>Oryzeae</taxon>
        <taxon>Oryzinae</taxon>
        <taxon>Leersia</taxon>
    </lineage>
</organism>
<keyword evidence="4" id="KW-1185">Reference proteome</keyword>
<evidence type="ECO:0000313" key="3">
    <source>
        <dbReference type="EnsemblPlants" id="LPERR01G29640.1"/>
    </source>
</evidence>
<dbReference type="STRING" id="77586.A0A0D9V6V8"/>
<evidence type="ECO:0000256" key="2">
    <source>
        <dbReference type="SAM" id="Phobius"/>
    </source>
</evidence>
<reference evidence="3 4" key="1">
    <citation type="submission" date="2012-08" db="EMBL/GenBank/DDBJ databases">
        <title>Oryza genome evolution.</title>
        <authorList>
            <person name="Wing R.A."/>
        </authorList>
    </citation>
    <scope>NUCLEOTIDE SEQUENCE</scope>
</reference>
<feature type="region of interest" description="Disordered" evidence="1">
    <location>
        <begin position="56"/>
        <end position="76"/>
    </location>
</feature>
<keyword evidence="2" id="KW-0472">Membrane</keyword>
<sequence length="221" mass="23762">MAAAALAAPIASISPVSGGRATATALAAGGLRSARMSGSLLAQPGGATAVLRPSQRRRLVPKSSSDEPKSTTEEKTPFGYTRKDVLLIGVGVTLFGYGLKYGLEVTCVPALFSITAPVRCCSLVGVDPLQAGNAVQLIIVLGMTVGWISTYMFRVANKDMTYAHQLRDYEKQVMEKRLESLTEAELQVLLEQVEEEKQRLTPVRDQGVTFTRQTEDQTKAS</sequence>
<keyword evidence="2" id="KW-0812">Transmembrane</keyword>
<dbReference type="Pfam" id="PF11460">
    <property type="entry name" value="DUF3007"/>
    <property type="match status" value="1"/>
</dbReference>
<dbReference type="HOGENOM" id="CLU_083153_0_0_1"/>
<evidence type="ECO:0000256" key="1">
    <source>
        <dbReference type="SAM" id="MobiDB-lite"/>
    </source>
</evidence>
<feature type="transmembrane region" description="Helical" evidence="2">
    <location>
        <begin position="134"/>
        <end position="153"/>
    </location>
</feature>
<accession>A0A0D9V6V8</accession>
<feature type="compositionally biased region" description="Basic and acidic residues" evidence="1">
    <location>
        <begin position="64"/>
        <end position="76"/>
    </location>
</feature>
<dbReference type="EnsemblPlants" id="LPERR01G29640.1">
    <property type="protein sequence ID" value="LPERR01G29640.1"/>
    <property type="gene ID" value="LPERR01G29640"/>
</dbReference>
<evidence type="ECO:0000313" key="4">
    <source>
        <dbReference type="Proteomes" id="UP000032180"/>
    </source>
</evidence>
<reference evidence="4" key="2">
    <citation type="submission" date="2013-12" db="EMBL/GenBank/DDBJ databases">
        <authorList>
            <person name="Yu Y."/>
            <person name="Lee S."/>
            <person name="de Baynast K."/>
            <person name="Wissotski M."/>
            <person name="Liu L."/>
            <person name="Talag J."/>
            <person name="Goicoechea J."/>
            <person name="Angelova A."/>
            <person name="Jetty R."/>
            <person name="Kudrna D."/>
            <person name="Golser W."/>
            <person name="Rivera L."/>
            <person name="Zhang J."/>
            <person name="Wing R."/>
        </authorList>
    </citation>
    <scope>NUCLEOTIDE SEQUENCE</scope>
</reference>
<dbReference type="InterPro" id="IPR021562">
    <property type="entry name" value="DUF3007"/>
</dbReference>
<keyword evidence="2" id="KW-1133">Transmembrane helix</keyword>
<proteinExistence type="predicted"/>
<dbReference type="Gramene" id="LPERR01G29640.1">
    <property type="protein sequence ID" value="LPERR01G29640.1"/>
    <property type="gene ID" value="LPERR01G29640"/>
</dbReference>